<dbReference type="EMBL" id="GDKW01000896">
    <property type="protein sequence ID" value="JAI55699.1"/>
    <property type="molecule type" value="mRNA"/>
</dbReference>
<evidence type="ECO:0000256" key="1">
    <source>
        <dbReference type="ARBA" id="ARBA00004167"/>
    </source>
</evidence>
<evidence type="ECO:0000256" key="7">
    <source>
        <dbReference type="ARBA" id="ARBA00022833"/>
    </source>
</evidence>
<feature type="transmembrane region" description="Helical" evidence="11">
    <location>
        <begin position="248"/>
        <end position="268"/>
    </location>
</feature>
<dbReference type="InterPro" id="IPR058730">
    <property type="entry name" value="U-box_ZFPL1-like"/>
</dbReference>
<sequence>MGLCKCPKKKVTNLFCYEHRVNVCQSCMVKHHSKCIVQSYLQWLQDSDYNPNCMVCEEKLISEDCVRLVCLHVYHWKCLDKKYRQLPSTTAPAGYKCLQCEESIFPLSNLATPVADHLRDKLATVNWARLALGLPAVTEENNIFEESNIMTKPIHNQTNHSENSVTLDRNHDKDDLILYLDEPVYSRPEESAKMPRRMMGNISNPKMLLVEEDEKKDRRKYPLSWLSRWIRWIGTRIRHPGRDRHGKVKLIILSILTVAILFSLLSILGRRVTEDDPAFDPINNPHVHMKDSSHK</sequence>
<dbReference type="CDD" id="cd16487">
    <property type="entry name" value="mRING-H2-C3DHC3_ZFPL1"/>
    <property type="match status" value="1"/>
</dbReference>
<name>A0A0P4VRK2_9HEMI</name>
<evidence type="ECO:0000256" key="9">
    <source>
        <dbReference type="ARBA" id="ARBA00023136"/>
    </source>
</evidence>
<evidence type="ECO:0000259" key="12">
    <source>
        <dbReference type="PROSITE" id="PS50089"/>
    </source>
</evidence>
<dbReference type="InterPro" id="IPR013083">
    <property type="entry name" value="Znf_RING/FYVE/PHD"/>
</dbReference>
<evidence type="ECO:0000256" key="3">
    <source>
        <dbReference type="ARBA" id="ARBA00013701"/>
    </source>
</evidence>
<protein>
    <recommendedName>
        <fullName evidence="3 11">Zinc finger protein-like 1 homolog</fullName>
    </recommendedName>
</protein>
<dbReference type="PROSITE" id="PS50089">
    <property type="entry name" value="ZF_RING_2"/>
    <property type="match status" value="1"/>
</dbReference>
<evidence type="ECO:0000256" key="6">
    <source>
        <dbReference type="ARBA" id="ARBA00022771"/>
    </source>
</evidence>
<dbReference type="GO" id="GO:0016020">
    <property type="term" value="C:membrane"/>
    <property type="evidence" value="ECO:0007669"/>
    <property type="project" value="UniProtKB-SubCell"/>
</dbReference>
<organism evidence="13">
    <name type="scientific">Rhodnius neglectus</name>
    <dbReference type="NCBI Taxonomy" id="72488"/>
    <lineage>
        <taxon>Eukaryota</taxon>
        <taxon>Metazoa</taxon>
        <taxon>Ecdysozoa</taxon>
        <taxon>Arthropoda</taxon>
        <taxon>Hexapoda</taxon>
        <taxon>Insecta</taxon>
        <taxon>Pterygota</taxon>
        <taxon>Neoptera</taxon>
        <taxon>Paraneoptera</taxon>
        <taxon>Hemiptera</taxon>
        <taxon>Heteroptera</taxon>
        <taxon>Panheteroptera</taxon>
        <taxon>Cimicomorpha</taxon>
        <taxon>Reduviidae</taxon>
        <taxon>Triatominae</taxon>
        <taxon>Rhodnius</taxon>
    </lineage>
</organism>
<dbReference type="InterPro" id="IPR058731">
    <property type="entry name" value="Znf-B_box_ZFPL1-like"/>
</dbReference>
<evidence type="ECO:0000256" key="5">
    <source>
        <dbReference type="ARBA" id="ARBA00022723"/>
    </source>
</evidence>
<dbReference type="PANTHER" id="PTHR12981:SF0">
    <property type="entry name" value="ZINC FINGER PROTEIN-LIKE 1"/>
    <property type="match status" value="1"/>
</dbReference>
<evidence type="ECO:0000256" key="4">
    <source>
        <dbReference type="ARBA" id="ARBA00022692"/>
    </source>
</evidence>
<dbReference type="InterPro" id="IPR039043">
    <property type="entry name" value="ZFPL1"/>
</dbReference>
<dbReference type="InterPro" id="IPR001841">
    <property type="entry name" value="Znf_RING"/>
</dbReference>
<keyword evidence="9 11" id="KW-0472">Membrane</keyword>
<evidence type="ECO:0000313" key="13">
    <source>
        <dbReference type="EMBL" id="JAI55699.1"/>
    </source>
</evidence>
<dbReference type="Gene3D" id="3.30.40.10">
    <property type="entry name" value="Zinc/RING finger domain, C3HC4 (zinc finger)"/>
    <property type="match status" value="1"/>
</dbReference>
<keyword evidence="7 11" id="KW-0862">Zinc</keyword>
<dbReference type="PANTHER" id="PTHR12981">
    <property type="entry name" value="ZINC FINGER PROTEIN-LIKE 1"/>
    <property type="match status" value="1"/>
</dbReference>
<dbReference type="GO" id="GO:0016874">
    <property type="term" value="F:ligase activity"/>
    <property type="evidence" value="ECO:0007669"/>
    <property type="project" value="UniProtKB-KW"/>
</dbReference>
<reference evidence="13" key="2">
    <citation type="journal article" date="2016" name="PLoS Negl. Trop. Dis.">
        <title>A Deep Insight into the Sialome of Rhodnius neglectus, a Vector of Chagas Disease.</title>
        <authorList>
            <person name="Santiago P.B."/>
            <person name="Assumpcao T.C."/>
            <person name="Araujo C.N."/>
            <person name="Bastos I.M."/>
            <person name="Neves D."/>
            <person name="Silva I.G."/>
            <person name="Charneau S."/>
            <person name="Queiroz R.M."/>
            <person name="Raiol T."/>
            <person name="Oliveira J.V."/>
            <person name="Sousa M.V."/>
            <person name="Calvo E."/>
            <person name="Ribeiro J.M."/>
            <person name="Santana J.M."/>
        </authorList>
    </citation>
    <scope>NUCLEOTIDE SEQUENCE</scope>
    <source>
        <tissue evidence="13">Salivary glands</tissue>
    </source>
</reference>
<keyword evidence="13" id="KW-0436">Ligase</keyword>
<dbReference type="GO" id="GO:0008270">
    <property type="term" value="F:zinc ion binding"/>
    <property type="evidence" value="ECO:0007669"/>
    <property type="project" value="UniProtKB-UniRule"/>
</dbReference>
<evidence type="ECO:0000256" key="10">
    <source>
        <dbReference type="PROSITE-ProRule" id="PRU00175"/>
    </source>
</evidence>
<evidence type="ECO:0000256" key="11">
    <source>
        <dbReference type="RuleBase" id="RU369078"/>
    </source>
</evidence>
<dbReference type="SUPFAM" id="SSF57850">
    <property type="entry name" value="RING/U-box"/>
    <property type="match status" value="1"/>
</dbReference>
<dbReference type="GO" id="GO:0005794">
    <property type="term" value="C:Golgi apparatus"/>
    <property type="evidence" value="ECO:0007669"/>
    <property type="project" value="TreeGrafter"/>
</dbReference>
<comment type="subcellular location">
    <subcellularLocation>
        <location evidence="1 11">Membrane</location>
        <topology evidence="1 11">Single-pass membrane protein</topology>
    </subcellularLocation>
</comment>
<reference key="1">
    <citation type="submission" date="2015-09" db="EMBL/GenBank/DDBJ databases">
        <title>A Deep insight into the sialome of Rhodnius neglectus, a vector of Chagas disease.</title>
        <authorList>
            <person name="Santiago P.B."/>
            <person name="Assumpcao T.C."/>
            <person name="Araujo C.N."/>
            <person name="Garcia I."/>
            <person name="Queiroz R.M."/>
            <person name="Raiol T."/>
            <person name="Ricart C.A."/>
            <person name="Neves D."/>
            <person name="Calvo E."/>
            <person name="Ribeiro J.M."/>
            <person name="Santana J.M."/>
        </authorList>
    </citation>
    <scope>NUCLEOTIDE SEQUENCE</scope>
    <source>
        <tissue>Salivary glands</tissue>
    </source>
</reference>
<comment type="similarity">
    <text evidence="2 11">Belongs to the ZFPL1 family.</text>
</comment>
<keyword evidence="4 11" id="KW-0812">Transmembrane</keyword>
<feature type="domain" description="RING-type" evidence="12">
    <location>
        <begin position="53"/>
        <end position="101"/>
    </location>
</feature>
<dbReference type="SMART" id="SM00184">
    <property type="entry name" value="RING"/>
    <property type="match status" value="1"/>
</dbReference>
<dbReference type="AlphaFoldDB" id="A0A0P4VRK2"/>
<dbReference type="Pfam" id="PF25998">
    <property type="entry name" value="U-box_ZFPL1"/>
    <property type="match status" value="1"/>
</dbReference>
<dbReference type="Pfam" id="PF25993">
    <property type="entry name" value="zf-B_box_ZFPL1"/>
    <property type="match status" value="1"/>
</dbReference>
<keyword evidence="5 11" id="KW-0479">Metal-binding</keyword>
<evidence type="ECO:0000256" key="2">
    <source>
        <dbReference type="ARBA" id="ARBA00005561"/>
    </source>
</evidence>
<accession>A0A0P4VRK2</accession>
<keyword evidence="6 10" id="KW-0863">Zinc-finger</keyword>
<keyword evidence="8 11" id="KW-1133">Transmembrane helix</keyword>
<proteinExistence type="evidence at transcript level"/>
<evidence type="ECO:0000256" key="8">
    <source>
        <dbReference type="ARBA" id="ARBA00022989"/>
    </source>
</evidence>